<feature type="chain" id="PRO_5035729671" description="Secreted protein" evidence="1">
    <location>
        <begin position="24"/>
        <end position="71"/>
    </location>
</feature>
<keyword evidence="1" id="KW-0732">Signal</keyword>
<evidence type="ECO:0000256" key="1">
    <source>
        <dbReference type="SAM" id="SignalP"/>
    </source>
</evidence>
<evidence type="ECO:0008006" key="4">
    <source>
        <dbReference type="Google" id="ProtNLM"/>
    </source>
</evidence>
<dbReference type="AlphaFoldDB" id="A0A8T0G287"/>
<gene>
    <name evidence="2" type="ORF">KC19_12G006300</name>
</gene>
<reference evidence="2" key="1">
    <citation type="submission" date="2020-06" db="EMBL/GenBank/DDBJ databases">
        <title>WGS assembly of Ceratodon purpureus strain R40.</title>
        <authorList>
            <person name="Carey S.B."/>
            <person name="Jenkins J."/>
            <person name="Shu S."/>
            <person name="Lovell J.T."/>
            <person name="Sreedasyam A."/>
            <person name="Maumus F."/>
            <person name="Tiley G.P."/>
            <person name="Fernandez-Pozo N."/>
            <person name="Barry K."/>
            <person name="Chen C."/>
            <person name="Wang M."/>
            <person name="Lipzen A."/>
            <person name="Daum C."/>
            <person name="Saski C.A."/>
            <person name="Payton A.C."/>
            <person name="Mcbreen J.C."/>
            <person name="Conrad R.E."/>
            <person name="Kollar L.M."/>
            <person name="Olsson S."/>
            <person name="Huttunen S."/>
            <person name="Landis J.B."/>
            <person name="Wickett N.J."/>
            <person name="Johnson M.G."/>
            <person name="Rensing S.A."/>
            <person name="Grimwood J."/>
            <person name="Schmutz J."/>
            <person name="Mcdaniel S.F."/>
        </authorList>
    </citation>
    <scope>NUCLEOTIDE SEQUENCE</scope>
    <source>
        <strain evidence="2">R40</strain>
    </source>
</reference>
<name>A0A8T0G287_CERPU</name>
<dbReference type="EMBL" id="CM026433">
    <property type="protein sequence ID" value="KAG0553373.1"/>
    <property type="molecule type" value="Genomic_DNA"/>
</dbReference>
<keyword evidence="3" id="KW-1185">Reference proteome</keyword>
<evidence type="ECO:0000313" key="3">
    <source>
        <dbReference type="Proteomes" id="UP000822688"/>
    </source>
</evidence>
<evidence type="ECO:0000313" key="2">
    <source>
        <dbReference type="EMBL" id="KAG0553373.1"/>
    </source>
</evidence>
<organism evidence="2 3">
    <name type="scientific">Ceratodon purpureus</name>
    <name type="common">Fire moss</name>
    <name type="synonym">Dicranum purpureum</name>
    <dbReference type="NCBI Taxonomy" id="3225"/>
    <lineage>
        <taxon>Eukaryota</taxon>
        <taxon>Viridiplantae</taxon>
        <taxon>Streptophyta</taxon>
        <taxon>Embryophyta</taxon>
        <taxon>Bryophyta</taxon>
        <taxon>Bryophytina</taxon>
        <taxon>Bryopsida</taxon>
        <taxon>Dicranidae</taxon>
        <taxon>Pseudoditrichales</taxon>
        <taxon>Ditrichaceae</taxon>
        <taxon>Ceratodon</taxon>
    </lineage>
</organism>
<dbReference type="Proteomes" id="UP000822688">
    <property type="component" value="Chromosome 12"/>
</dbReference>
<protein>
    <recommendedName>
        <fullName evidence="4">Secreted protein</fullName>
    </recommendedName>
</protein>
<comment type="caution">
    <text evidence="2">The sequence shown here is derived from an EMBL/GenBank/DDBJ whole genome shotgun (WGS) entry which is preliminary data.</text>
</comment>
<accession>A0A8T0G287</accession>
<proteinExistence type="predicted"/>
<sequence length="71" mass="7949">MVRSMVLVELGVLLPTLIAFCSACRMTMFDKSFFHRVLSAVSAGKCANPYLYPQYRSQDILASQILMQSIS</sequence>
<feature type="signal peptide" evidence="1">
    <location>
        <begin position="1"/>
        <end position="23"/>
    </location>
</feature>